<accession>A0ABU0W8L8</accession>
<protein>
    <submittedName>
        <fullName evidence="2">UPF0149 family protein</fullName>
    </submittedName>
</protein>
<reference evidence="2 3" key="1">
    <citation type="submission" date="2023-08" db="EMBL/GenBank/DDBJ databases">
        <title>Whole-genome sequencing of halo(alkali)philic microorganisms from hypersaline lakes.</title>
        <authorList>
            <person name="Sorokin D.Y."/>
            <person name="Abbas B."/>
            <person name="Merkel A.Y."/>
        </authorList>
    </citation>
    <scope>NUCLEOTIDE SEQUENCE [LARGE SCALE GENOMIC DNA]</scope>
    <source>
        <strain evidence="2 3">AB-CW4</strain>
    </source>
</reference>
<dbReference type="Gene3D" id="1.20.120.740">
    <property type="entry name" value="YgfB uncharacterised protein family UPF0149, PF03695"/>
    <property type="match status" value="1"/>
</dbReference>
<dbReference type="Pfam" id="PF03695">
    <property type="entry name" value="UPF0149"/>
    <property type="match status" value="1"/>
</dbReference>
<comment type="caution">
    <text evidence="2">The sequence shown here is derived from an EMBL/GenBank/DDBJ whole genome shotgun (WGS) entry which is preliminary data.</text>
</comment>
<name>A0ABU0W8L8_9GAMM</name>
<proteinExistence type="inferred from homology"/>
<dbReference type="SUPFAM" id="SSF101327">
    <property type="entry name" value="YgfB-like"/>
    <property type="match status" value="1"/>
</dbReference>
<comment type="similarity">
    <text evidence="1">Belongs to the UPF0149 family.</text>
</comment>
<sequence>MDIPNFDKVSRALKQMEGLSEASESHGTLVGLLAAAPDENWRDRWLKMCLKADDSAQGVVSMPADASPILNAVFDGTVAGLADLQLRFEPLLPGDEAPLAERARALGLWSQGFLYGFSMARPGRHDSLPSQVREVLDDLARLAQVEAPEGEGDEQDEVAFAEIIEYLRVAAQLVHDELRLAAPQPDSGTRH</sequence>
<dbReference type="InterPro" id="IPR036255">
    <property type="entry name" value="YgfB-like_sf"/>
</dbReference>
<dbReference type="PANTHER" id="PTHR37528">
    <property type="entry name" value="UPF0149 PROTEIN YGFB"/>
    <property type="match status" value="1"/>
</dbReference>
<dbReference type="Proteomes" id="UP001239019">
    <property type="component" value="Unassembled WGS sequence"/>
</dbReference>
<evidence type="ECO:0000256" key="1">
    <source>
        <dbReference type="ARBA" id="ARBA00038308"/>
    </source>
</evidence>
<gene>
    <name evidence="2" type="ORF">RBH19_10810</name>
</gene>
<organism evidence="2 3">
    <name type="scientific">Natronospira bacteriovora</name>
    <dbReference type="NCBI Taxonomy" id="3069753"/>
    <lineage>
        <taxon>Bacteria</taxon>
        <taxon>Pseudomonadati</taxon>
        <taxon>Pseudomonadota</taxon>
        <taxon>Gammaproteobacteria</taxon>
        <taxon>Natronospirales</taxon>
        <taxon>Natronospiraceae</taxon>
        <taxon>Natronospira</taxon>
    </lineage>
</organism>
<dbReference type="InterPro" id="IPR011978">
    <property type="entry name" value="YgfB-like"/>
</dbReference>
<evidence type="ECO:0000313" key="2">
    <source>
        <dbReference type="EMBL" id="MDQ2070369.1"/>
    </source>
</evidence>
<keyword evidence="3" id="KW-1185">Reference proteome</keyword>
<dbReference type="RefSeq" id="WP_306728869.1">
    <property type="nucleotide sequence ID" value="NZ_JAVDDT010000007.1"/>
</dbReference>
<evidence type="ECO:0000313" key="3">
    <source>
        <dbReference type="Proteomes" id="UP001239019"/>
    </source>
</evidence>
<dbReference type="PANTHER" id="PTHR37528:SF1">
    <property type="entry name" value="UPF0149 PROTEIN YGFB"/>
    <property type="match status" value="1"/>
</dbReference>
<dbReference type="EMBL" id="JAVDDT010000007">
    <property type="protein sequence ID" value="MDQ2070369.1"/>
    <property type="molecule type" value="Genomic_DNA"/>
</dbReference>